<dbReference type="STRING" id="1353528.DT23_15600"/>
<evidence type="ECO:0000313" key="11">
    <source>
        <dbReference type="Proteomes" id="UP000027471"/>
    </source>
</evidence>
<feature type="domain" description="Bacterial sugar transferase" evidence="9">
    <location>
        <begin position="24"/>
        <end position="136"/>
    </location>
</feature>
<keyword evidence="4" id="KW-0808">Transferase</keyword>
<proteinExistence type="inferred from homology"/>
<keyword evidence="7" id="KW-0472">Membrane</keyword>
<comment type="caution">
    <text evidence="10">The sequence shown here is derived from an EMBL/GenBank/DDBJ whole genome shotgun (WGS) entry which is preliminary data.</text>
</comment>
<dbReference type="Proteomes" id="UP000027471">
    <property type="component" value="Unassembled WGS sequence"/>
</dbReference>
<reference evidence="10 11" key="1">
    <citation type="journal article" date="2015" name="Antonie Van Leeuwenhoek">
        <title>Thioclava indica sp. nov., isolated from surface seawater of the Indian Ocean.</title>
        <authorList>
            <person name="Liu Y."/>
            <person name="Lai Q."/>
            <person name="Du J."/>
            <person name="Xu H."/>
            <person name="Jiang L."/>
            <person name="Shao Z."/>
        </authorList>
    </citation>
    <scope>NUCLEOTIDE SEQUENCE [LARGE SCALE GENOMIC DNA]</scope>
    <source>
        <strain evidence="10 11">DT23-4</strain>
    </source>
</reference>
<dbReference type="GO" id="GO:0000271">
    <property type="term" value="P:polysaccharide biosynthetic process"/>
    <property type="evidence" value="ECO:0007669"/>
    <property type="project" value="UniProtKB-KW"/>
</dbReference>
<dbReference type="eggNOG" id="COG2148">
    <property type="taxonomic scope" value="Bacteria"/>
</dbReference>
<keyword evidence="3" id="KW-1003">Cell membrane</keyword>
<comment type="subcellular location">
    <subcellularLocation>
        <location evidence="1">Cell membrane</location>
    </subcellularLocation>
</comment>
<dbReference type="PANTHER" id="PTHR30576">
    <property type="entry name" value="COLANIC BIOSYNTHESIS UDP-GLUCOSE LIPID CARRIER TRANSFERASE"/>
    <property type="match status" value="1"/>
</dbReference>
<dbReference type="Pfam" id="PF02397">
    <property type="entry name" value="Bac_transf"/>
    <property type="match status" value="1"/>
</dbReference>
<evidence type="ECO:0000256" key="7">
    <source>
        <dbReference type="ARBA" id="ARBA00023136"/>
    </source>
</evidence>
<dbReference type="AlphaFoldDB" id="A0A074KE96"/>
<name>A0A074KE96_9RHOB</name>
<sequence>MYENGDSILEKHFRECPEDRLIWQQERKLKNDPRVTPVGAVLRKLSLDELPQIVNVLTGEMSLIGPRPVVEDELEIYASSRKHYLRSRPGVTGLWQVSGRSDTSYFERIKLDRYYVTQWRPLLDLWILFRTIPAVLLSRGAH</sequence>
<evidence type="ECO:0000256" key="6">
    <source>
        <dbReference type="ARBA" id="ARBA00022989"/>
    </source>
</evidence>
<evidence type="ECO:0000256" key="4">
    <source>
        <dbReference type="ARBA" id="ARBA00022679"/>
    </source>
</evidence>
<keyword evidence="5" id="KW-0812">Transmembrane</keyword>
<evidence type="ECO:0000259" key="9">
    <source>
        <dbReference type="Pfam" id="PF02397"/>
    </source>
</evidence>
<dbReference type="PANTHER" id="PTHR30576:SF4">
    <property type="entry name" value="UNDECAPRENYL-PHOSPHATE GALACTOSE PHOSPHOTRANSFERASE"/>
    <property type="match status" value="1"/>
</dbReference>
<comment type="similarity">
    <text evidence="2">Belongs to the bacterial sugar transferase family.</text>
</comment>
<evidence type="ECO:0000256" key="2">
    <source>
        <dbReference type="ARBA" id="ARBA00006464"/>
    </source>
</evidence>
<evidence type="ECO:0000256" key="1">
    <source>
        <dbReference type="ARBA" id="ARBA00004236"/>
    </source>
</evidence>
<dbReference type="GO" id="GO:0016780">
    <property type="term" value="F:phosphotransferase activity, for other substituted phosphate groups"/>
    <property type="evidence" value="ECO:0007669"/>
    <property type="project" value="TreeGrafter"/>
</dbReference>
<keyword evidence="8" id="KW-0270">Exopolysaccharide synthesis</keyword>
<evidence type="ECO:0000256" key="8">
    <source>
        <dbReference type="ARBA" id="ARBA00023169"/>
    </source>
</evidence>
<organism evidence="10 11">
    <name type="scientific">Thioclava indica</name>
    <dbReference type="NCBI Taxonomy" id="1353528"/>
    <lineage>
        <taxon>Bacteria</taxon>
        <taxon>Pseudomonadati</taxon>
        <taxon>Pseudomonadota</taxon>
        <taxon>Alphaproteobacteria</taxon>
        <taxon>Rhodobacterales</taxon>
        <taxon>Paracoccaceae</taxon>
        <taxon>Thioclava</taxon>
    </lineage>
</organism>
<evidence type="ECO:0000256" key="3">
    <source>
        <dbReference type="ARBA" id="ARBA00022475"/>
    </source>
</evidence>
<dbReference type="GO" id="GO:0005886">
    <property type="term" value="C:plasma membrane"/>
    <property type="evidence" value="ECO:0007669"/>
    <property type="project" value="UniProtKB-SubCell"/>
</dbReference>
<gene>
    <name evidence="10" type="ORF">DT23_15600</name>
</gene>
<dbReference type="InterPro" id="IPR003362">
    <property type="entry name" value="Bact_transf"/>
</dbReference>
<evidence type="ECO:0000256" key="5">
    <source>
        <dbReference type="ARBA" id="ARBA00022692"/>
    </source>
</evidence>
<dbReference type="EMBL" id="AUNB01000028">
    <property type="protein sequence ID" value="KEO59887.1"/>
    <property type="molecule type" value="Genomic_DNA"/>
</dbReference>
<evidence type="ECO:0000313" key="10">
    <source>
        <dbReference type="EMBL" id="KEO59887.1"/>
    </source>
</evidence>
<keyword evidence="11" id="KW-1185">Reference proteome</keyword>
<protein>
    <recommendedName>
        <fullName evidence="9">Bacterial sugar transferase domain-containing protein</fullName>
    </recommendedName>
</protein>
<keyword evidence="6" id="KW-1133">Transmembrane helix</keyword>
<accession>A0A074KE96</accession>